<sequence>MLHLHLHLAAVAVVLSMSCATAAADQRRPITLPGCPDKCGNISIPYPFGTKAGCYFDDTFSVTCNLSTTPPATLNDLLTLKGSGYYFGDQANPVGVRTSRSWWTVDLVDVDVARGEARVSMPVSSDCSVNESYHELNIATMSLNFSTTFLLSAARNVLVGVGQSVRARVDGDTSGTNYSAACNSLFDTPAVVRDGLCAGLGCCQAELAPGLVDVTPGMYHQSNGMWKPFPCTYSMVADRSWYKFSLQDLYGYRALDKRFAEGAPVVLDWAIRNGSCSAEGEPLPMACRSDNSRCVNATSGYGYLCKCKDGFDGNPYIPDGCQVQINIFVQTVQISIWATGSTSKGVRLIVKLPNPFMPLGYIDECALRQTQPELRDLYPCLGICKNKIGGYDCQCKFGMKRHGKNETCTPVFPIPALVAILGEEKDKDFFIKNGGPILEKVNNIKIFKKEELKAIIEPCNVIGKCGFGEVYKGLLQNQLVSIKKSINVDKSQEKQFANEIIIQSQVIHKNIVKLIGCCLEVDIPMLVYEFVPQGSLHDILHGSKKMSLSLGTRLNIAAGAAKGLSYMHSKTSTTILHGDINPGNILLDDNFDPKISDF</sequence>
<dbReference type="FunFam" id="3.30.200.20:FF:000337">
    <property type="entry name" value="Wall-associated receptor kinase 3"/>
    <property type="match status" value="1"/>
</dbReference>
<organism evidence="9 10">
    <name type="scientific">Panicum virgatum</name>
    <name type="common">Blackwell switchgrass</name>
    <dbReference type="NCBI Taxonomy" id="38727"/>
    <lineage>
        <taxon>Eukaryota</taxon>
        <taxon>Viridiplantae</taxon>
        <taxon>Streptophyta</taxon>
        <taxon>Embryophyta</taxon>
        <taxon>Tracheophyta</taxon>
        <taxon>Spermatophyta</taxon>
        <taxon>Magnoliopsida</taxon>
        <taxon>Liliopsida</taxon>
        <taxon>Poales</taxon>
        <taxon>Poaceae</taxon>
        <taxon>PACMAD clade</taxon>
        <taxon>Panicoideae</taxon>
        <taxon>Panicodae</taxon>
        <taxon>Paniceae</taxon>
        <taxon>Panicinae</taxon>
        <taxon>Panicum</taxon>
        <taxon>Panicum sect. Hiantes</taxon>
    </lineage>
</organism>
<keyword evidence="6" id="KW-0325">Glycoprotein</keyword>
<dbReference type="GO" id="GO:0004674">
    <property type="term" value="F:protein serine/threonine kinase activity"/>
    <property type="evidence" value="ECO:0007669"/>
    <property type="project" value="TreeGrafter"/>
</dbReference>
<dbReference type="Gene3D" id="2.10.25.10">
    <property type="entry name" value="Laminin"/>
    <property type="match status" value="1"/>
</dbReference>
<accession>A0A8T0MNK9</accession>
<dbReference type="SUPFAM" id="SSF56112">
    <property type="entry name" value="Protein kinase-like (PK-like)"/>
    <property type="match status" value="1"/>
</dbReference>
<evidence type="ECO:0000256" key="1">
    <source>
        <dbReference type="ARBA" id="ARBA00004479"/>
    </source>
</evidence>
<protein>
    <recommendedName>
        <fullName evidence="8">Protein kinase domain-containing protein</fullName>
    </recommendedName>
</protein>
<dbReference type="Pfam" id="PF07714">
    <property type="entry name" value="PK_Tyr_Ser-Thr"/>
    <property type="match status" value="1"/>
</dbReference>
<feature type="domain" description="Protein kinase" evidence="8">
    <location>
        <begin position="456"/>
        <end position="598"/>
    </location>
</feature>
<dbReference type="Proteomes" id="UP000823388">
    <property type="component" value="Chromosome 9N"/>
</dbReference>
<keyword evidence="3" id="KW-0547">Nucleotide-binding</keyword>
<evidence type="ECO:0000256" key="6">
    <source>
        <dbReference type="ARBA" id="ARBA00023180"/>
    </source>
</evidence>
<dbReference type="AlphaFoldDB" id="A0A8T0MNK9"/>
<name>A0A8T0MNK9_PANVG</name>
<evidence type="ECO:0000256" key="3">
    <source>
        <dbReference type="ARBA" id="ARBA00022741"/>
    </source>
</evidence>
<dbReference type="InterPro" id="IPR025287">
    <property type="entry name" value="WAK_GUB"/>
</dbReference>
<dbReference type="InterPro" id="IPR000742">
    <property type="entry name" value="EGF"/>
</dbReference>
<feature type="signal peptide" evidence="7">
    <location>
        <begin position="1"/>
        <end position="24"/>
    </location>
</feature>
<dbReference type="Pfam" id="PF13947">
    <property type="entry name" value="GUB_WAK_bind"/>
    <property type="match status" value="1"/>
</dbReference>
<keyword evidence="5" id="KW-1015">Disulfide bond</keyword>
<keyword evidence="2 7" id="KW-0732">Signal</keyword>
<dbReference type="InterPro" id="IPR045274">
    <property type="entry name" value="WAK-like"/>
</dbReference>
<dbReference type="GO" id="GO:0005509">
    <property type="term" value="F:calcium ion binding"/>
    <property type="evidence" value="ECO:0007669"/>
    <property type="project" value="InterPro"/>
</dbReference>
<dbReference type="GO" id="GO:0005886">
    <property type="term" value="C:plasma membrane"/>
    <property type="evidence" value="ECO:0007669"/>
    <property type="project" value="TreeGrafter"/>
</dbReference>
<evidence type="ECO:0000256" key="5">
    <source>
        <dbReference type="ARBA" id="ARBA00023157"/>
    </source>
</evidence>
<dbReference type="CDD" id="cd00054">
    <property type="entry name" value="EGF_CA"/>
    <property type="match status" value="1"/>
</dbReference>
<feature type="non-terminal residue" evidence="9">
    <location>
        <position position="598"/>
    </location>
</feature>
<evidence type="ECO:0000313" key="9">
    <source>
        <dbReference type="EMBL" id="KAG2538870.1"/>
    </source>
</evidence>
<reference evidence="9" key="1">
    <citation type="submission" date="2020-05" db="EMBL/GenBank/DDBJ databases">
        <title>WGS assembly of Panicum virgatum.</title>
        <authorList>
            <person name="Lovell J.T."/>
            <person name="Jenkins J."/>
            <person name="Shu S."/>
            <person name="Juenger T.E."/>
            <person name="Schmutz J."/>
        </authorList>
    </citation>
    <scope>NUCLEOTIDE SEQUENCE</scope>
    <source>
        <strain evidence="9">AP13</strain>
    </source>
</reference>
<evidence type="ECO:0000256" key="4">
    <source>
        <dbReference type="ARBA" id="ARBA00022840"/>
    </source>
</evidence>
<proteinExistence type="predicted"/>
<comment type="subcellular location">
    <subcellularLocation>
        <location evidence="1">Membrane</location>
        <topology evidence="1">Single-pass type I membrane protein</topology>
    </subcellularLocation>
</comment>
<dbReference type="InterPro" id="IPR011009">
    <property type="entry name" value="Kinase-like_dom_sf"/>
</dbReference>
<feature type="chain" id="PRO_5035855607" description="Protein kinase domain-containing protein" evidence="7">
    <location>
        <begin position="25"/>
        <end position="598"/>
    </location>
</feature>
<dbReference type="FunFam" id="2.10.25.10:FF:000704">
    <property type="entry name" value="Os12g0614800 protein"/>
    <property type="match status" value="1"/>
</dbReference>
<evidence type="ECO:0000259" key="8">
    <source>
        <dbReference type="PROSITE" id="PS50011"/>
    </source>
</evidence>
<dbReference type="GO" id="GO:0030247">
    <property type="term" value="F:polysaccharide binding"/>
    <property type="evidence" value="ECO:0007669"/>
    <property type="project" value="InterPro"/>
</dbReference>
<keyword evidence="10" id="KW-1185">Reference proteome</keyword>
<dbReference type="PROSITE" id="PS50011">
    <property type="entry name" value="PROTEIN_KINASE_DOM"/>
    <property type="match status" value="1"/>
</dbReference>
<evidence type="ECO:0000256" key="2">
    <source>
        <dbReference type="ARBA" id="ARBA00022729"/>
    </source>
</evidence>
<dbReference type="InterPro" id="IPR001245">
    <property type="entry name" value="Ser-Thr/Tyr_kinase_cat_dom"/>
</dbReference>
<dbReference type="GO" id="GO:0007166">
    <property type="term" value="P:cell surface receptor signaling pathway"/>
    <property type="evidence" value="ECO:0007669"/>
    <property type="project" value="InterPro"/>
</dbReference>
<dbReference type="PANTHER" id="PTHR27005:SF514">
    <property type="entry name" value="PROTEIN KINASE DOMAIN-CONTAINING PROTEIN"/>
    <property type="match status" value="1"/>
</dbReference>
<dbReference type="InterPro" id="IPR000719">
    <property type="entry name" value="Prot_kinase_dom"/>
</dbReference>
<keyword evidence="4" id="KW-0067">ATP-binding</keyword>
<dbReference type="Gene3D" id="1.10.510.10">
    <property type="entry name" value="Transferase(Phosphotransferase) domain 1"/>
    <property type="match status" value="1"/>
</dbReference>
<dbReference type="PANTHER" id="PTHR27005">
    <property type="entry name" value="WALL-ASSOCIATED RECEPTOR KINASE-LIKE 21"/>
    <property type="match status" value="1"/>
</dbReference>
<dbReference type="SMART" id="SM00181">
    <property type="entry name" value="EGF"/>
    <property type="match status" value="2"/>
</dbReference>
<dbReference type="SMART" id="SM00179">
    <property type="entry name" value="EGF_CA"/>
    <property type="match status" value="1"/>
</dbReference>
<evidence type="ECO:0000256" key="7">
    <source>
        <dbReference type="SAM" id="SignalP"/>
    </source>
</evidence>
<dbReference type="InterPro" id="IPR001881">
    <property type="entry name" value="EGF-like_Ca-bd_dom"/>
</dbReference>
<dbReference type="EMBL" id="CM029054">
    <property type="protein sequence ID" value="KAG2538870.1"/>
    <property type="molecule type" value="Genomic_DNA"/>
</dbReference>
<gene>
    <name evidence="9" type="ORF">PVAP13_9NG358714</name>
</gene>
<evidence type="ECO:0000313" key="10">
    <source>
        <dbReference type="Proteomes" id="UP000823388"/>
    </source>
</evidence>
<dbReference type="GO" id="GO:0005524">
    <property type="term" value="F:ATP binding"/>
    <property type="evidence" value="ECO:0007669"/>
    <property type="project" value="UniProtKB-KW"/>
</dbReference>
<comment type="caution">
    <text evidence="9">The sequence shown here is derived from an EMBL/GenBank/DDBJ whole genome shotgun (WGS) entry which is preliminary data.</text>
</comment>